<dbReference type="PANTHER" id="PTHR45138:SF9">
    <property type="entry name" value="DIGUANYLATE CYCLASE DGCM-RELATED"/>
    <property type="match status" value="1"/>
</dbReference>
<dbReference type="PROSITE" id="PS50887">
    <property type="entry name" value="GGDEF"/>
    <property type="match status" value="1"/>
</dbReference>
<dbReference type="GO" id="GO:0005886">
    <property type="term" value="C:plasma membrane"/>
    <property type="evidence" value="ECO:0007669"/>
    <property type="project" value="TreeGrafter"/>
</dbReference>
<dbReference type="RefSeq" id="WP_155461480.1">
    <property type="nucleotide sequence ID" value="NZ_WNKY01000001.1"/>
</dbReference>
<dbReference type="Proteomes" id="UP000475582">
    <property type="component" value="Unassembled WGS sequence"/>
</dbReference>
<evidence type="ECO:0000313" key="6">
    <source>
        <dbReference type="Proteomes" id="UP000475582"/>
    </source>
</evidence>
<dbReference type="Gene3D" id="2.130.10.10">
    <property type="entry name" value="YVTN repeat-like/Quinoprotein amine dehydrogenase"/>
    <property type="match status" value="2"/>
</dbReference>
<gene>
    <name evidence="5" type="ORF">GM676_00800</name>
</gene>
<comment type="catalytic activity">
    <reaction evidence="2">
        <text>2 GTP = 3',3'-c-di-GMP + 2 diphosphate</text>
        <dbReference type="Rhea" id="RHEA:24898"/>
        <dbReference type="ChEBI" id="CHEBI:33019"/>
        <dbReference type="ChEBI" id="CHEBI:37565"/>
        <dbReference type="ChEBI" id="CHEBI:58805"/>
        <dbReference type="EC" id="2.7.7.65"/>
    </reaction>
</comment>
<dbReference type="SUPFAM" id="SSF63829">
    <property type="entry name" value="Calcium-dependent phosphotriesterase"/>
    <property type="match status" value="2"/>
</dbReference>
<dbReference type="InterPro" id="IPR011123">
    <property type="entry name" value="Y_Y_Y"/>
</dbReference>
<proteinExistence type="predicted"/>
<dbReference type="GO" id="GO:1902201">
    <property type="term" value="P:negative regulation of bacterial-type flagellum-dependent cell motility"/>
    <property type="evidence" value="ECO:0007669"/>
    <property type="project" value="TreeGrafter"/>
</dbReference>
<sequence>MPLSVFRACLAICALLLAGVATSAPRWNQLLDTAFQNISQDAGLPGAVVTVLAEDGEGFLWVATQSGLARWDGYRFRVYRAKPDDARSLPDNWVQTLHSDTRGRLWIGTNANGLARYDSATDSFIRYGAGPKGLSNGFVRAIADDGQGGLWIGTDGGLDHLTPDSGAVTHTLHNDSGLPNKSITAIARDRGGALWVGTPAGLVRRAPGATRFEAVTLHASGGVGEYVSSLMEDKQGRVWVGTTEQGAYVVAADTLTATRIVANGAAGVAQRQEAVSVISAAANGDIWLGTNSKGIIIVDPVTLAARRVRHDAAVPSSVADDTITGLLCQRSGLMWVSSNLGLSRHDSGQDAVLTVYGGASRKDGVSDANVTSVLPMPDGSVWLGLATNGVDIIDPLGRRTGALRPGADPATALPGDYVWSMVATRAGEVYLGTQRGLYRVDRGGRGMTRLALSRPKPGARVDALRLDGDTLWVGSWADGLWQLDVSVKGATRVLRHEGALRLTDQRINAIELAADGALWLGTANGLNRYDPASGAVERIVPDTADPQGLGAGAITSLMTDRQGRLWVGTLGGGISILRERDGQGRPRFARLGLREGLPDEGVNKLMLDQDGAVWASTDDGVALIAPETLAVRALRRDDGFQIRTYWGGAGAITAEGEILFGGNGGLTVVRPRKLRPWTFRPRVVITEARVGDLGVMANRYNDPGGATTPLRVTPEANSLAIEFAALDFSAPERNRYAYWLDGYDRDWVDSGPHRRLAAYTNLPPGNYTLRLRGANREGVWSEPELRIPVMVLPAWYQTVWFRLGAGLAALLAVYGVVHTRTAYLRRVQRQLEDKVAERTASLLAATQALEVASLTDPLTGLRNRRFLTLNLDEDIAHVTRQHINGARSGQAPENADLVFFLVDIDHFKQVNDQCGHAAGDAVLMQMRERLQRVFRASDYLIRWGGEEFLVVARATSRAHAATQAERVRASVADEDFTLPGGQKLRKTCSVGFACFPFFPAAPAAVAWPDIVELADLGLYATKRAGRNGWVGCVAGTAAEREGFIARALAQPEAMAERGELQLPSNLDADAVLRAITPTGA</sequence>
<dbReference type="EC" id="2.7.7.65" evidence="1"/>
<dbReference type="InterPro" id="IPR050469">
    <property type="entry name" value="Diguanylate_Cyclase"/>
</dbReference>
<dbReference type="PANTHER" id="PTHR45138">
    <property type="entry name" value="REGULATORY COMPONENTS OF SENSORY TRANSDUCTION SYSTEM"/>
    <property type="match status" value="1"/>
</dbReference>
<evidence type="ECO:0000256" key="2">
    <source>
        <dbReference type="ARBA" id="ARBA00034247"/>
    </source>
</evidence>
<accession>A0A6L6PBD0</accession>
<dbReference type="InterPro" id="IPR029787">
    <property type="entry name" value="Nucleotide_cyclase"/>
</dbReference>
<dbReference type="Pfam" id="PF07495">
    <property type="entry name" value="Y_Y_Y"/>
    <property type="match status" value="1"/>
</dbReference>
<organism evidence="5 6">
    <name type="scientific">Duganella radicis</name>
    <dbReference type="NCBI Taxonomy" id="551988"/>
    <lineage>
        <taxon>Bacteria</taxon>
        <taxon>Pseudomonadati</taxon>
        <taxon>Pseudomonadota</taxon>
        <taxon>Betaproteobacteria</taxon>
        <taxon>Burkholderiales</taxon>
        <taxon>Oxalobacteraceae</taxon>
        <taxon>Telluria group</taxon>
        <taxon>Duganella</taxon>
    </lineage>
</organism>
<dbReference type="EMBL" id="WNKY01000001">
    <property type="protein sequence ID" value="MTV36123.1"/>
    <property type="molecule type" value="Genomic_DNA"/>
</dbReference>
<keyword evidence="6" id="KW-1185">Reference proteome</keyword>
<dbReference type="InterPro" id="IPR043128">
    <property type="entry name" value="Rev_trsase/Diguanyl_cyclase"/>
</dbReference>
<dbReference type="Pfam" id="PF07494">
    <property type="entry name" value="Reg_prop"/>
    <property type="match status" value="6"/>
</dbReference>
<keyword evidence="3" id="KW-0732">Signal</keyword>
<dbReference type="SMART" id="SM00267">
    <property type="entry name" value="GGDEF"/>
    <property type="match status" value="1"/>
</dbReference>
<dbReference type="CDD" id="cd01949">
    <property type="entry name" value="GGDEF"/>
    <property type="match status" value="1"/>
</dbReference>
<name>A0A6L6PBD0_9BURK</name>
<evidence type="ECO:0000256" key="1">
    <source>
        <dbReference type="ARBA" id="ARBA00012528"/>
    </source>
</evidence>
<dbReference type="AlphaFoldDB" id="A0A6L6PBD0"/>
<feature type="domain" description="GGDEF" evidence="4">
    <location>
        <begin position="895"/>
        <end position="1034"/>
    </location>
</feature>
<dbReference type="OrthoDB" id="5477914at2"/>
<evidence type="ECO:0000313" key="5">
    <source>
        <dbReference type="EMBL" id="MTV36123.1"/>
    </source>
</evidence>
<dbReference type="SUPFAM" id="SSF55073">
    <property type="entry name" value="Nucleotide cyclase"/>
    <property type="match status" value="1"/>
</dbReference>
<evidence type="ECO:0000259" key="4">
    <source>
        <dbReference type="PROSITE" id="PS50887"/>
    </source>
</evidence>
<dbReference type="Pfam" id="PF00990">
    <property type="entry name" value="GGDEF"/>
    <property type="match status" value="1"/>
</dbReference>
<dbReference type="InterPro" id="IPR015943">
    <property type="entry name" value="WD40/YVTN_repeat-like_dom_sf"/>
</dbReference>
<dbReference type="InterPro" id="IPR013783">
    <property type="entry name" value="Ig-like_fold"/>
</dbReference>
<dbReference type="Gene3D" id="2.60.40.10">
    <property type="entry name" value="Immunoglobulins"/>
    <property type="match status" value="1"/>
</dbReference>
<dbReference type="NCBIfam" id="TIGR00254">
    <property type="entry name" value="GGDEF"/>
    <property type="match status" value="1"/>
</dbReference>
<feature type="chain" id="PRO_5026797466" description="diguanylate cyclase" evidence="3">
    <location>
        <begin position="24"/>
        <end position="1080"/>
    </location>
</feature>
<dbReference type="InterPro" id="IPR000160">
    <property type="entry name" value="GGDEF_dom"/>
</dbReference>
<reference evidence="5 6" key="1">
    <citation type="submission" date="2019-11" db="EMBL/GenBank/DDBJ databases">
        <title>Type strains purchased from KCTC, JCM and DSMZ.</title>
        <authorList>
            <person name="Lu H."/>
        </authorList>
    </citation>
    <scope>NUCLEOTIDE SEQUENCE [LARGE SCALE GENOMIC DNA]</scope>
    <source>
        <strain evidence="5 6">KCTC 22382</strain>
    </source>
</reference>
<dbReference type="Gene3D" id="3.30.70.270">
    <property type="match status" value="1"/>
</dbReference>
<dbReference type="InterPro" id="IPR011110">
    <property type="entry name" value="Reg_prop"/>
</dbReference>
<dbReference type="GO" id="GO:0043709">
    <property type="term" value="P:cell adhesion involved in single-species biofilm formation"/>
    <property type="evidence" value="ECO:0007669"/>
    <property type="project" value="TreeGrafter"/>
</dbReference>
<dbReference type="GO" id="GO:0052621">
    <property type="term" value="F:diguanylate cyclase activity"/>
    <property type="evidence" value="ECO:0007669"/>
    <property type="project" value="UniProtKB-EC"/>
</dbReference>
<evidence type="ECO:0000256" key="3">
    <source>
        <dbReference type="SAM" id="SignalP"/>
    </source>
</evidence>
<protein>
    <recommendedName>
        <fullName evidence="1">diguanylate cyclase</fullName>
        <ecNumber evidence="1">2.7.7.65</ecNumber>
    </recommendedName>
</protein>
<comment type="caution">
    <text evidence="5">The sequence shown here is derived from an EMBL/GenBank/DDBJ whole genome shotgun (WGS) entry which is preliminary data.</text>
</comment>
<feature type="signal peptide" evidence="3">
    <location>
        <begin position="1"/>
        <end position="23"/>
    </location>
</feature>